<dbReference type="OrthoDB" id="5198117at2"/>
<organism evidence="1 2">
    <name type="scientific">Bosea lathyri</name>
    <dbReference type="NCBI Taxonomy" id="1036778"/>
    <lineage>
        <taxon>Bacteria</taxon>
        <taxon>Pseudomonadati</taxon>
        <taxon>Pseudomonadota</taxon>
        <taxon>Alphaproteobacteria</taxon>
        <taxon>Hyphomicrobiales</taxon>
        <taxon>Boseaceae</taxon>
        <taxon>Bosea</taxon>
    </lineage>
</organism>
<proteinExistence type="predicted"/>
<reference evidence="1 2" key="1">
    <citation type="submission" date="2016-10" db="EMBL/GenBank/DDBJ databases">
        <authorList>
            <person name="de Groot N.N."/>
        </authorList>
    </citation>
    <scope>NUCLEOTIDE SEQUENCE [LARGE SCALE GENOMIC DNA]</scope>
    <source>
        <strain evidence="1 2">DSM 26656</strain>
    </source>
</reference>
<evidence type="ECO:0000313" key="2">
    <source>
        <dbReference type="Proteomes" id="UP000236743"/>
    </source>
</evidence>
<accession>A0A1H6BVB3</accession>
<keyword evidence="2" id="KW-1185">Reference proteome</keyword>
<gene>
    <name evidence="1" type="ORF">SAMN04488115_108115</name>
</gene>
<dbReference type="EMBL" id="FNUY01000008">
    <property type="protein sequence ID" value="SEG64671.1"/>
    <property type="molecule type" value="Genomic_DNA"/>
</dbReference>
<sequence>MPEFILNTPTRRTPSHVYYGLAEFAQGYVEAMFFTNGDCGSEDDDDLLNSMGVERLTKASVESIKRDCDKFLGTIMPDGCFARQWIDRLADQSGQHGDGVPDDRRAGHMFWYARQGHGVAWTDDFASDEPLHDIADGLQDAAQAFGECYGINAYRGWIHVS</sequence>
<evidence type="ECO:0000313" key="1">
    <source>
        <dbReference type="EMBL" id="SEG64671.1"/>
    </source>
</evidence>
<dbReference type="RefSeq" id="WP_103874080.1">
    <property type="nucleotide sequence ID" value="NZ_FNUY01000008.1"/>
</dbReference>
<dbReference type="Proteomes" id="UP000236743">
    <property type="component" value="Unassembled WGS sequence"/>
</dbReference>
<name>A0A1H6BVB3_9HYPH</name>
<dbReference type="AlphaFoldDB" id="A0A1H6BVB3"/>
<protein>
    <submittedName>
        <fullName evidence="1">Uncharacterized protein</fullName>
    </submittedName>
</protein>